<gene>
    <name evidence="4" type="ORF">FM071_07680</name>
</gene>
<organism evidence="4 5">
    <name type="scientific">Sulfurimonas paralvinellae</name>
    <dbReference type="NCBI Taxonomy" id="317658"/>
    <lineage>
        <taxon>Bacteria</taxon>
        <taxon>Pseudomonadati</taxon>
        <taxon>Campylobacterota</taxon>
        <taxon>Epsilonproteobacteria</taxon>
        <taxon>Campylobacterales</taxon>
        <taxon>Sulfurimonadaceae</taxon>
        <taxon>Sulfurimonas</taxon>
    </lineage>
</organism>
<dbReference type="GO" id="GO:0016491">
    <property type="term" value="F:oxidoreductase activity"/>
    <property type="evidence" value="ECO:0007669"/>
    <property type="project" value="InterPro"/>
</dbReference>
<keyword evidence="2" id="KW-0472">Membrane</keyword>
<feature type="domain" description="Thioredoxin" evidence="3">
    <location>
        <begin position="25"/>
        <end position="166"/>
    </location>
</feature>
<evidence type="ECO:0000256" key="2">
    <source>
        <dbReference type="SAM" id="Phobius"/>
    </source>
</evidence>
<feature type="transmembrane region" description="Helical" evidence="2">
    <location>
        <begin position="12"/>
        <end position="29"/>
    </location>
</feature>
<dbReference type="PROSITE" id="PS51352">
    <property type="entry name" value="THIOREDOXIN_2"/>
    <property type="match status" value="1"/>
</dbReference>
<proteinExistence type="predicted"/>
<name>A0A7M1BBI8_9BACT</name>
<dbReference type="KEGG" id="spal:FM071_07680"/>
<dbReference type="Pfam" id="PF00578">
    <property type="entry name" value="AhpC-TSA"/>
    <property type="match status" value="1"/>
</dbReference>
<evidence type="ECO:0000256" key="1">
    <source>
        <dbReference type="ARBA" id="ARBA00023284"/>
    </source>
</evidence>
<dbReference type="InterPro" id="IPR050553">
    <property type="entry name" value="Thioredoxin_ResA/DsbE_sf"/>
</dbReference>
<dbReference type="RefSeq" id="WP_193110388.1">
    <property type="nucleotide sequence ID" value="NZ_CP041406.1"/>
</dbReference>
<dbReference type="InterPro" id="IPR017937">
    <property type="entry name" value="Thioredoxin_CS"/>
</dbReference>
<dbReference type="GO" id="GO:0016209">
    <property type="term" value="F:antioxidant activity"/>
    <property type="evidence" value="ECO:0007669"/>
    <property type="project" value="InterPro"/>
</dbReference>
<protein>
    <submittedName>
        <fullName evidence="4">Redoxin domain-containing protein</fullName>
    </submittedName>
</protein>
<evidence type="ECO:0000313" key="5">
    <source>
        <dbReference type="Proteomes" id="UP000593580"/>
    </source>
</evidence>
<evidence type="ECO:0000313" key="4">
    <source>
        <dbReference type="EMBL" id="QOP46178.1"/>
    </source>
</evidence>
<keyword evidence="1" id="KW-0676">Redox-active center</keyword>
<evidence type="ECO:0000259" key="3">
    <source>
        <dbReference type="PROSITE" id="PS51352"/>
    </source>
</evidence>
<keyword evidence="2" id="KW-1133">Transmembrane helix</keyword>
<dbReference type="PANTHER" id="PTHR42852:SF17">
    <property type="entry name" value="THIOREDOXIN-LIKE PROTEIN HI_1115"/>
    <property type="match status" value="1"/>
</dbReference>
<dbReference type="AlphaFoldDB" id="A0A7M1BBI8"/>
<sequence length="166" mass="18984">MKSKIKNSVKEILFIIIIMTIATNLLSLYKAQSLSNRPLNIQSFRLINNTLAKVDKNRPIVIHFWATWCPTCKLEAANINLLSRHYQIITIAANSGDDDTIKKYLNEHGYSYRVVNDKDGTLSKRFKIVGYPTTFIYDNKGNLVFKEVGYTSALGLWLRLLWAGVK</sequence>
<dbReference type="InterPro" id="IPR013766">
    <property type="entry name" value="Thioredoxin_domain"/>
</dbReference>
<dbReference type="PROSITE" id="PS00194">
    <property type="entry name" value="THIOREDOXIN_1"/>
    <property type="match status" value="1"/>
</dbReference>
<dbReference type="EMBL" id="CP041406">
    <property type="protein sequence ID" value="QOP46178.1"/>
    <property type="molecule type" value="Genomic_DNA"/>
</dbReference>
<dbReference type="PANTHER" id="PTHR42852">
    <property type="entry name" value="THIOL:DISULFIDE INTERCHANGE PROTEIN DSBE"/>
    <property type="match status" value="1"/>
</dbReference>
<dbReference type="InterPro" id="IPR036249">
    <property type="entry name" value="Thioredoxin-like_sf"/>
</dbReference>
<dbReference type="SUPFAM" id="SSF52833">
    <property type="entry name" value="Thioredoxin-like"/>
    <property type="match status" value="1"/>
</dbReference>
<dbReference type="Gene3D" id="3.40.30.10">
    <property type="entry name" value="Glutaredoxin"/>
    <property type="match status" value="1"/>
</dbReference>
<dbReference type="InterPro" id="IPR000866">
    <property type="entry name" value="AhpC/TSA"/>
</dbReference>
<keyword evidence="5" id="KW-1185">Reference proteome</keyword>
<dbReference type="Proteomes" id="UP000593580">
    <property type="component" value="Chromosome"/>
</dbReference>
<reference evidence="4 5" key="1">
    <citation type="submission" date="2019-07" db="EMBL/GenBank/DDBJ databases">
        <title>Sulfurimonas paralvinellae sp. nov., a novel mesophilic, hydrogen- and sulfur-oxidizing chemolithoautotroph within the Epsilonproteo- bacteria isolated from a deep-sea hydrothermal vent polychaete nest, reclassification of Thiomicrospira denitrificans as Sulfurimonas denitrificans comb. nov. and emended description of the genus Sulfurimonas.</title>
        <authorList>
            <person name="Wang S."/>
            <person name="Jiang L."/>
            <person name="Shao Z."/>
        </authorList>
    </citation>
    <scope>NUCLEOTIDE SEQUENCE [LARGE SCALE GENOMIC DNA]</scope>
    <source>
        <strain evidence="4 5">GO25</strain>
    </source>
</reference>
<accession>A0A7M1BBI8</accession>
<keyword evidence="2" id="KW-0812">Transmembrane</keyword>